<feature type="compositionally biased region" description="Pro residues" evidence="1">
    <location>
        <begin position="158"/>
        <end position="177"/>
    </location>
</feature>
<evidence type="ECO:0000313" key="3">
    <source>
        <dbReference type="EMBL" id="MDD0839066.1"/>
    </source>
</evidence>
<protein>
    <submittedName>
        <fullName evidence="3">Type II secretion system protein GspM</fullName>
    </submittedName>
</protein>
<gene>
    <name evidence="3" type="primary">gspM</name>
    <name evidence="3" type="ORF">PSQ40_10825</name>
</gene>
<proteinExistence type="predicted"/>
<evidence type="ECO:0000256" key="2">
    <source>
        <dbReference type="SAM" id="Phobius"/>
    </source>
</evidence>
<dbReference type="RefSeq" id="WP_273951435.1">
    <property type="nucleotide sequence ID" value="NZ_JAQSIP010000004.1"/>
</dbReference>
<accession>A0ABT5N092</accession>
<evidence type="ECO:0000256" key="1">
    <source>
        <dbReference type="SAM" id="MobiDB-lite"/>
    </source>
</evidence>
<dbReference type="EMBL" id="JAQSIP010000004">
    <property type="protein sequence ID" value="MDD0839066.1"/>
    <property type="molecule type" value="Genomic_DNA"/>
</dbReference>
<keyword evidence="4" id="KW-1185">Reference proteome</keyword>
<dbReference type="Pfam" id="PF04612">
    <property type="entry name" value="T2SSM"/>
    <property type="match status" value="1"/>
</dbReference>
<dbReference type="Proteomes" id="UP001528673">
    <property type="component" value="Unassembled WGS sequence"/>
</dbReference>
<name>A0ABT5N092_9BURK</name>
<dbReference type="InterPro" id="IPR007690">
    <property type="entry name" value="T2SS_GspM"/>
</dbReference>
<organism evidence="3 4">
    <name type="scientific">Curvibacter cyanobacteriorum</name>
    <dbReference type="NCBI Taxonomy" id="3026422"/>
    <lineage>
        <taxon>Bacteria</taxon>
        <taxon>Pseudomonadati</taxon>
        <taxon>Pseudomonadota</taxon>
        <taxon>Betaproteobacteria</taxon>
        <taxon>Burkholderiales</taxon>
        <taxon>Comamonadaceae</taxon>
        <taxon>Curvibacter</taxon>
    </lineage>
</organism>
<keyword evidence="2" id="KW-1133">Transmembrane helix</keyword>
<sequence length="190" mass="20332">MSRAPTSSAASNATQRLSAELRQRWQGLAPRERLGLQAGALVLGAALLWSVALAPALNTLRQAEARQQTLDRQWQQMQQLKAQAQALQQQSRLPRHEAVQALEASVRQRLGASAQLNLQGDRATLVLKNTPAEALSQWLAQARANARVLPGEARLTRSPPPGPGTAPPKPGSLPPGPAWDGTLVLQLPPA</sequence>
<keyword evidence="2" id="KW-0812">Transmembrane</keyword>
<evidence type="ECO:0000313" key="4">
    <source>
        <dbReference type="Proteomes" id="UP001528673"/>
    </source>
</evidence>
<comment type="caution">
    <text evidence="3">The sequence shown here is derived from an EMBL/GenBank/DDBJ whole genome shotgun (WGS) entry which is preliminary data.</text>
</comment>
<keyword evidence="2" id="KW-0472">Membrane</keyword>
<reference evidence="3 4" key="1">
    <citation type="submission" date="2023-02" db="EMBL/GenBank/DDBJ databases">
        <title>Bacterial whole genomic sequence of Curvibacter sp. HBC61.</title>
        <authorList>
            <person name="Le V."/>
            <person name="Ko S.-R."/>
            <person name="Ahn C.-Y."/>
            <person name="Oh H.-M."/>
        </authorList>
    </citation>
    <scope>NUCLEOTIDE SEQUENCE [LARGE SCALE GENOMIC DNA]</scope>
    <source>
        <strain evidence="3 4">HBC61</strain>
    </source>
</reference>
<feature type="region of interest" description="Disordered" evidence="1">
    <location>
        <begin position="150"/>
        <end position="181"/>
    </location>
</feature>
<feature type="transmembrane region" description="Helical" evidence="2">
    <location>
        <begin position="34"/>
        <end position="57"/>
    </location>
</feature>